<dbReference type="Pfam" id="PF04748">
    <property type="entry name" value="Polysacc_deac_2"/>
    <property type="match status" value="1"/>
</dbReference>
<feature type="region of interest" description="Disordered" evidence="1">
    <location>
        <begin position="77"/>
        <end position="112"/>
    </location>
</feature>
<evidence type="ECO:0000313" key="4">
    <source>
        <dbReference type="Proteomes" id="UP000183900"/>
    </source>
</evidence>
<dbReference type="Gene3D" id="3.20.20.370">
    <property type="entry name" value="Glycoside hydrolase/deacetylase"/>
    <property type="match status" value="1"/>
</dbReference>
<proteinExistence type="predicted"/>
<dbReference type="PANTHER" id="PTHR30105">
    <property type="entry name" value="UNCHARACTERIZED YIBQ-RELATED"/>
    <property type="match status" value="1"/>
</dbReference>
<dbReference type="InterPro" id="IPR011330">
    <property type="entry name" value="Glyco_hydro/deAcase_b/a-brl"/>
</dbReference>
<name>A0A0K6HPP3_9HYPH</name>
<dbReference type="EMBL" id="CYHE01000002">
    <property type="protein sequence ID" value="CUA92763.1"/>
    <property type="molecule type" value="Genomic_DNA"/>
</dbReference>
<keyword evidence="4" id="KW-1185">Reference proteome</keyword>
<accession>A0A0K6HPP3</accession>
<dbReference type="InterPro" id="IPR006837">
    <property type="entry name" value="Divergent_DAC"/>
</dbReference>
<organism evidence="3 4">
    <name type="scientific">Pannonibacter indicus</name>
    <dbReference type="NCBI Taxonomy" id="466044"/>
    <lineage>
        <taxon>Bacteria</taxon>
        <taxon>Pseudomonadati</taxon>
        <taxon>Pseudomonadota</taxon>
        <taxon>Alphaproteobacteria</taxon>
        <taxon>Hyphomicrobiales</taxon>
        <taxon>Stappiaceae</taxon>
        <taxon>Pannonibacter</taxon>
    </lineage>
</organism>
<gene>
    <name evidence="3" type="ORF">Ga0061067_102115</name>
</gene>
<dbReference type="RefSeq" id="WP_082439966.1">
    <property type="nucleotide sequence ID" value="NZ_CYHE01000002.1"/>
</dbReference>
<dbReference type="Proteomes" id="UP000183900">
    <property type="component" value="Unassembled WGS sequence"/>
</dbReference>
<reference evidence="4" key="1">
    <citation type="submission" date="2015-08" db="EMBL/GenBank/DDBJ databases">
        <authorList>
            <person name="Varghese N."/>
        </authorList>
    </citation>
    <scope>NUCLEOTIDE SEQUENCE [LARGE SCALE GENOMIC DNA]</scope>
    <source>
        <strain evidence="4">DSM 23407</strain>
    </source>
</reference>
<dbReference type="PANTHER" id="PTHR30105:SF2">
    <property type="entry name" value="DIVERGENT POLYSACCHARIDE DEACETYLASE SUPERFAMILY"/>
    <property type="match status" value="1"/>
</dbReference>
<keyword evidence="2" id="KW-0812">Transmembrane</keyword>
<dbReference type="OrthoDB" id="9784811at2"/>
<dbReference type="CDD" id="cd10936">
    <property type="entry name" value="CE4_DAC2"/>
    <property type="match status" value="1"/>
</dbReference>
<protein>
    <submittedName>
        <fullName evidence="3">Uncharacterized conserved protein YibQ, putative polysaccharide deacetylase 2 family</fullName>
    </submittedName>
</protein>
<dbReference type="SUPFAM" id="SSF88713">
    <property type="entry name" value="Glycoside hydrolase/deacetylase"/>
    <property type="match status" value="1"/>
</dbReference>
<evidence type="ECO:0000256" key="1">
    <source>
        <dbReference type="SAM" id="MobiDB-lite"/>
    </source>
</evidence>
<dbReference type="AlphaFoldDB" id="A0A0K6HPP3"/>
<evidence type="ECO:0000313" key="3">
    <source>
        <dbReference type="EMBL" id="CUA92763.1"/>
    </source>
</evidence>
<feature type="transmembrane region" description="Helical" evidence="2">
    <location>
        <begin position="20"/>
        <end position="43"/>
    </location>
</feature>
<keyword evidence="2" id="KW-0472">Membrane</keyword>
<evidence type="ECO:0000256" key="2">
    <source>
        <dbReference type="SAM" id="Phobius"/>
    </source>
</evidence>
<sequence>MAAKDLTAPLGMGKRKLIRLPFGLIGMGLMTVVITTGLLWMGVVDDPLGGEPTAVVPLERTVEDLAARDIAALSVQQDLSSGEDGRTGKQHATLGPRFDDEANQPSRIGEGLSVTPDQRVTERIEYGYLPKVGGDGIRPLDLYARPLPGDLLSAPRIAVVIGGIGLSEAGSQNALKSLPPEVTLAIAPYAATPDRWMKQARAAGHELLMQLPLEPFDYPDNDPGPHTLLVSLRSPEFLDRLSWLLSRTTNYAGVINTQGGRFTAAEPSMQLLLEQITQRGLMYVDDGTSSRTVAPAAASAARTPFTRVDVVLDAVPRAEDIKGQLLQLEALARARGVAVASGTALPVTIKTLQEWAADLERRGLQLVPVSATIDRAPQG</sequence>
<keyword evidence="2" id="KW-1133">Transmembrane helix</keyword>
<dbReference type="GO" id="GO:0005975">
    <property type="term" value="P:carbohydrate metabolic process"/>
    <property type="evidence" value="ECO:0007669"/>
    <property type="project" value="InterPro"/>
</dbReference>